<proteinExistence type="predicted"/>
<comment type="caution">
    <text evidence="2">The sequence shown here is derived from an EMBL/GenBank/DDBJ whole genome shotgun (WGS) entry which is preliminary data.</text>
</comment>
<keyword evidence="1" id="KW-0812">Transmembrane</keyword>
<sequence length="47" mass="5542">MEEQIPLGFIGILLGVFAFAFLIGVGVIYLKQRRIQRLKNPRKDYYR</sequence>
<dbReference type="RefSeq" id="WP_009596561.1">
    <property type="nucleotide sequence ID" value="NZ_AP025581.1"/>
</dbReference>
<reference evidence="2" key="1">
    <citation type="submission" date="2023-10" db="EMBL/GenBank/DDBJ databases">
        <title>Genome Sequence of the Bacteria from From Gut Wall in Crohn's Disease.</title>
        <authorList>
            <person name="Rodriguez-Palacios A."/>
        </authorList>
    </citation>
    <scope>NUCLEOTIDE SEQUENCE</scope>
    <source>
        <strain evidence="2">CavFT-hAR58</strain>
    </source>
</reference>
<evidence type="ECO:0000313" key="2">
    <source>
        <dbReference type="EMBL" id="MDU0261727.1"/>
    </source>
</evidence>
<gene>
    <name evidence="2" type="ORF">RVH17_16720</name>
</gene>
<organism evidence="2 3">
    <name type="scientific">Alistipes finegoldii</name>
    <dbReference type="NCBI Taxonomy" id="214856"/>
    <lineage>
        <taxon>Bacteria</taxon>
        <taxon>Pseudomonadati</taxon>
        <taxon>Bacteroidota</taxon>
        <taxon>Bacteroidia</taxon>
        <taxon>Bacteroidales</taxon>
        <taxon>Rikenellaceae</taxon>
        <taxon>Alistipes</taxon>
    </lineage>
</organism>
<evidence type="ECO:0000313" key="3">
    <source>
        <dbReference type="Proteomes" id="UP001181347"/>
    </source>
</evidence>
<protein>
    <submittedName>
        <fullName evidence="2">Uncharacterized protein</fullName>
    </submittedName>
</protein>
<keyword evidence="1" id="KW-0472">Membrane</keyword>
<dbReference type="AlphaFoldDB" id="A0AAE4LP98"/>
<feature type="transmembrane region" description="Helical" evidence="1">
    <location>
        <begin position="6"/>
        <end position="30"/>
    </location>
</feature>
<evidence type="ECO:0000256" key="1">
    <source>
        <dbReference type="SAM" id="Phobius"/>
    </source>
</evidence>
<accession>A0AAE4LP98</accession>
<keyword evidence="1" id="KW-1133">Transmembrane helix</keyword>
<dbReference type="Proteomes" id="UP001181347">
    <property type="component" value="Unassembled WGS sequence"/>
</dbReference>
<dbReference type="GeneID" id="79837757"/>
<name>A0AAE4LP98_9BACT</name>
<dbReference type="EMBL" id="JAWDES010000006">
    <property type="protein sequence ID" value="MDU0261727.1"/>
    <property type="molecule type" value="Genomic_DNA"/>
</dbReference>